<dbReference type="SUPFAM" id="SSF160424">
    <property type="entry name" value="BH3703-like"/>
    <property type="match status" value="1"/>
</dbReference>
<dbReference type="RefSeq" id="WP_043904375.1">
    <property type="nucleotide sequence ID" value="NZ_CM002692.1"/>
</dbReference>
<reference evidence="1 2" key="1">
    <citation type="journal article" date="2014" name="Appl. Microbiol. Biotechnol.">
        <title>Transformable facultative thermophile Geobacillus stearothermophilus NUB3621 as a host strain for metabolic engineering.</title>
        <authorList>
            <person name="Blanchard K."/>
            <person name="Robic S."/>
            <person name="Matsumura I."/>
        </authorList>
    </citation>
    <scope>NUCLEOTIDE SEQUENCE [LARGE SCALE GENOMIC DNA]</scope>
    <source>
        <strain evidence="1 2">NUB3621</strain>
    </source>
</reference>
<dbReference type="NCBIfam" id="TIGR01741">
    <property type="entry name" value="staph_tand_hypo"/>
    <property type="match status" value="1"/>
</dbReference>
<dbReference type="Pfam" id="PF04634">
    <property type="entry name" value="YezG-like"/>
    <property type="match status" value="1"/>
</dbReference>
<dbReference type="Gene3D" id="3.30.500.20">
    <property type="entry name" value="BH3703-like domains"/>
    <property type="match status" value="1"/>
</dbReference>
<keyword evidence="2" id="KW-1185">Reference proteome</keyword>
<comment type="caution">
    <text evidence="1">The sequence shown here is derived from an EMBL/GenBank/DDBJ whole genome shotgun (WGS) entry which is preliminary data.</text>
</comment>
<dbReference type="AlphaFoldDB" id="A0ABC9VFJ8"/>
<name>A0ABC9VFJ8_9BACL</name>
<organism evidence="1 2">
    <name type="scientific">Parageobacillus genomosp. 1</name>
    <dbReference type="NCBI Taxonomy" id="1295642"/>
    <lineage>
        <taxon>Bacteria</taxon>
        <taxon>Bacillati</taxon>
        <taxon>Bacillota</taxon>
        <taxon>Bacilli</taxon>
        <taxon>Bacillales</taxon>
        <taxon>Anoxybacillaceae</taxon>
        <taxon>Parageobacillus</taxon>
    </lineage>
</organism>
<evidence type="ECO:0000313" key="1">
    <source>
        <dbReference type="EMBL" id="EZP77238.1"/>
    </source>
</evidence>
<evidence type="ECO:0008006" key="3">
    <source>
        <dbReference type="Google" id="ProtNLM"/>
    </source>
</evidence>
<dbReference type="EMBL" id="AOTZ01000004">
    <property type="protein sequence ID" value="EZP77238.1"/>
    <property type="molecule type" value="Genomic_DNA"/>
</dbReference>
<dbReference type="InterPro" id="IPR006728">
    <property type="entry name" value="YezG-like"/>
</dbReference>
<proteinExistence type="predicted"/>
<gene>
    <name evidence="1" type="ORF">H839_06334</name>
</gene>
<dbReference type="InterPro" id="IPR036170">
    <property type="entry name" value="YezG-like_sf"/>
</dbReference>
<evidence type="ECO:0000313" key="2">
    <source>
        <dbReference type="Proteomes" id="UP000023566"/>
    </source>
</evidence>
<accession>A0ABC9VFJ8</accession>
<sequence length="160" mass="19280">MDETKLDSIYQAIAQNIIETIPEDWTKVYLYAEITEGVRKSYFFYYPVGSDEPVYSHDIPELFDIDENEYDQLWYQLLDLLQELWNEFKINSNQPWSNLTLILDNEGNFKIDYSYNDLSKVDPHEQQIIWEYKYLGLIPEDDDDKEILKEYLNSIKENHE</sequence>
<dbReference type="Proteomes" id="UP000023566">
    <property type="component" value="Chromosome"/>
</dbReference>
<protein>
    <recommendedName>
        <fullName evidence="3">Cytoplasmic protein</fullName>
    </recommendedName>
</protein>